<gene>
    <name evidence="5" type="ORF">M2280_004424</name>
</gene>
<dbReference type="PRINTS" id="PR00455">
    <property type="entry name" value="HTHTETR"/>
</dbReference>
<feature type="DNA-binding region" description="H-T-H motif" evidence="2">
    <location>
        <begin position="65"/>
        <end position="84"/>
    </location>
</feature>
<evidence type="ECO:0000256" key="1">
    <source>
        <dbReference type="ARBA" id="ARBA00023125"/>
    </source>
</evidence>
<dbReference type="InterPro" id="IPR050109">
    <property type="entry name" value="HTH-type_TetR-like_transc_reg"/>
</dbReference>
<dbReference type="InterPro" id="IPR009057">
    <property type="entry name" value="Homeodomain-like_sf"/>
</dbReference>
<evidence type="ECO:0000313" key="5">
    <source>
        <dbReference type="EMBL" id="MDH6283181.1"/>
    </source>
</evidence>
<dbReference type="SUPFAM" id="SSF46689">
    <property type="entry name" value="Homeodomain-like"/>
    <property type="match status" value="1"/>
</dbReference>
<evidence type="ECO:0000256" key="2">
    <source>
        <dbReference type="PROSITE-ProRule" id="PRU00335"/>
    </source>
</evidence>
<dbReference type="Proteomes" id="UP001160334">
    <property type="component" value="Unassembled WGS sequence"/>
</dbReference>
<accession>A0ABT6MFU8</accession>
<evidence type="ECO:0000256" key="3">
    <source>
        <dbReference type="SAM" id="MobiDB-lite"/>
    </source>
</evidence>
<feature type="domain" description="HTH tetR-type" evidence="4">
    <location>
        <begin position="42"/>
        <end position="102"/>
    </location>
</feature>
<protein>
    <submittedName>
        <fullName evidence="5">AcrR family transcriptional regulator</fullName>
    </submittedName>
</protein>
<dbReference type="Pfam" id="PF00440">
    <property type="entry name" value="TetR_N"/>
    <property type="match status" value="1"/>
</dbReference>
<comment type="caution">
    <text evidence="5">The sequence shown here is derived from an EMBL/GenBank/DDBJ whole genome shotgun (WGS) entry which is preliminary data.</text>
</comment>
<keyword evidence="1 2" id="KW-0238">DNA-binding</keyword>
<dbReference type="PANTHER" id="PTHR30055:SF226">
    <property type="entry name" value="HTH-TYPE TRANSCRIPTIONAL REGULATOR PKSA"/>
    <property type="match status" value="1"/>
</dbReference>
<proteinExistence type="predicted"/>
<feature type="region of interest" description="Disordered" evidence="3">
    <location>
        <begin position="17"/>
        <end position="40"/>
    </location>
</feature>
<sequence>MQLTGCENVRLGCQPTAPVRRLSRPSGSSTGAAPPLSDNGRVRSRKKILDATLGLIGSAGFEGVNIAAVAAAAGVTRQTVYSIFGSREDLVSQAMAGLLVQVLGDIRARVERADSPVEYVVELIVAGRAAIRDEPVLGALLHAERGNPLFDPGMIARAKPIAHELLSPIIEREATLAPRADDIVEIALRLGLSVVIFDDEAVHADDDLRRFLTRWLRPAMTLDGQDAATS</sequence>
<dbReference type="PANTHER" id="PTHR30055">
    <property type="entry name" value="HTH-TYPE TRANSCRIPTIONAL REGULATOR RUTR"/>
    <property type="match status" value="1"/>
</dbReference>
<organism evidence="5 6">
    <name type="scientific">Prescottella agglutinans</name>
    <dbReference type="NCBI Taxonomy" id="1644129"/>
    <lineage>
        <taxon>Bacteria</taxon>
        <taxon>Bacillati</taxon>
        <taxon>Actinomycetota</taxon>
        <taxon>Actinomycetes</taxon>
        <taxon>Mycobacteriales</taxon>
        <taxon>Nocardiaceae</taxon>
        <taxon>Prescottella</taxon>
    </lineage>
</organism>
<dbReference type="InterPro" id="IPR001647">
    <property type="entry name" value="HTH_TetR"/>
</dbReference>
<reference evidence="5 6" key="1">
    <citation type="submission" date="2023-04" db="EMBL/GenBank/DDBJ databases">
        <title>Forest soil microbial communities from Buena Vista Peninsula, Colon Province, Panama.</title>
        <authorList>
            <person name="Bouskill N."/>
        </authorList>
    </citation>
    <scope>NUCLEOTIDE SEQUENCE [LARGE SCALE GENOMIC DNA]</scope>
    <source>
        <strain evidence="5 6">CFH S0262</strain>
    </source>
</reference>
<dbReference type="Gene3D" id="1.10.357.10">
    <property type="entry name" value="Tetracycline Repressor, domain 2"/>
    <property type="match status" value="1"/>
</dbReference>
<evidence type="ECO:0000259" key="4">
    <source>
        <dbReference type="PROSITE" id="PS50977"/>
    </source>
</evidence>
<keyword evidence="6" id="KW-1185">Reference proteome</keyword>
<evidence type="ECO:0000313" key="6">
    <source>
        <dbReference type="Proteomes" id="UP001160334"/>
    </source>
</evidence>
<name>A0ABT6MFU8_9NOCA</name>
<dbReference type="PROSITE" id="PS50977">
    <property type="entry name" value="HTH_TETR_2"/>
    <property type="match status" value="1"/>
</dbReference>
<dbReference type="EMBL" id="JARXVC010000013">
    <property type="protein sequence ID" value="MDH6283181.1"/>
    <property type="molecule type" value="Genomic_DNA"/>
</dbReference>